<keyword evidence="9" id="KW-1185">Reference proteome</keyword>
<evidence type="ECO:0000256" key="3">
    <source>
        <dbReference type="ARBA" id="ARBA00023125"/>
    </source>
</evidence>
<protein>
    <recommendedName>
        <fullName evidence="7">AP2/ERF domain-containing protein</fullName>
    </recommendedName>
</protein>
<evidence type="ECO:0000313" key="8">
    <source>
        <dbReference type="EMBL" id="EKX72196.1"/>
    </source>
</evidence>
<accession>L1L9M3</accession>
<feature type="region of interest" description="Disordered" evidence="6">
    <location>
        <begin position="371"/>
        <end position="413"/>
    </location>
</feature>
<evidence type="ECO:0000256" key="5">
    <source>
        <dbReference type="ARBA" id="ARBA00023242"/>
    </source>
</evidence>
<dbReference type="AlphaFoldDB" id="L1L9M3"/>
<dbReference type="VEuPathDB" id="PiroplasmaDB:BEWA_046600"/>
<organism evidence="8 9">
    <name type="scientific">Theileria equi strain WA</name>
    <dbReference type="NCBI Taxonomy" id="1537102"/>
    <lineage>
        <taxon>Eukaryota</taxon>
        <taxon>Sar</taxon>
        <taxon>Alveolata</taxon>
        <taxon>Apicomplexa</taxon>
        <taxon>Aconoidasida</taxon>
        <taxon>Piroplasmida</taxon>
        <taxon>Theileriidae</taxon>
        <taxon>Theileria</taxon>
    </lineage>
</organism>
<comment type="subcellular location">
    <subcellularLocation>
        <location evidence="1">Nucleus</location>
    </subcellularLocation>
</comment>
<evidence type="ECO:0000256" key="2">
    <source>
        <dbReference type="ARBA" id="ARBA00023015"/>
    </source>
</evidence>
<dbReference type="KEGG" id="beq:BEWA_046600"/>
<dbReference type="GeneID" id="15804982"/>
<proteinExistence type="predicted"/>
<keyword evidence="2" id="KW-0805">Transcription regulation</keyword>
<name>L1L9M3_THEEQ</name>
<dbReference type="GO" id="GO:0003700">
    <property type="term" value="F:DNA-binding transcription factor activity"/>
    <property type="evidence" value="ECO:0007669"/>
    <property type="project" value="InterPro"/>
</dbReference>
<evidence type="ECO:0000256" key="1">
    <source>
        <dbReference type="ARBA" id="ARBA00004123"/>
    </source>
</evidence>
<dbReference type="GO" id="GO:0003677">
    <property type="term" value="F:DNA binding"/>
    <property type="evidence" value="ECO:0007669"/>
    <property type="project" value="UniProtKB-KW"/>
</dbReference>
<evidence type="ECO:0000259" key="7">
    <source>
        <dbReference type="Pfam" id="PF00847"/>
    </source>
</evidence>
<dbReference type="InterPro" id="IPR001471">
    <property type="entry name" value="AP2/ERF_dom"/>
</dbReference>
<dbReference type="GO" id="GO:0005634">
    <property type="term" value="C:nucleus"/>
    <property type="evidence" value="ECO:0007669"/>
    <property type="project" value="UniProtKB-SubCell"/>
</dbReference>
<evidence type="ECO:0000313" key="9">
    <source>
        <dbReference type="Proteomes" id="UP000031512"/>
    </source>
</evidence>
<feature type="domain" description="AP2/ERF" evidence="7">
    <location>
        <begin position="641"/>
        <end position="692"/>
    </location>
</feature>
<sequence length="731" mass="82823">MQILNIGPEPKVDVDIPSGGMSESSAMCSLGKCTSGESSVFAAAQNGSSVAHSSTVKGENIDYWKSTDPLTSTQDEEDGSVLVSPQGIKGEEKGLVSTVSISCLDFFQDATLEPFMDLQNNKVDEQNADYILQDSTRNKYSTQPLPVEQDGSSSPLKLADENVSKPKTYHSDDRVESSMADLDKEVMQKISQLLAQKKPKNTNLHIRQPEVPESTSCASSILSSLETDHSHVTNDSELPKECISEVYLFLLQMKLLNTLDLVKAVCRPWGVPPNGTDYAFHFDKIASAKSIHLLHQYESIFAPIYERFKYDDPAHLWTRVGDLEYFKIIHKLECLRNNVPFNPEVYKKLEKETKERVDKVDLFAPTSIAQDSKSSRNIDESEVQTDEKSTVDGEDSTDSESYTLTGYMQEEEGEDDEFDISLYMSIEPKHDAPSETSTICLPDAPLTISRDSTINHTDPIPCDTYRDPFYMNIDPESSSSFAVLDENVIEPMRECRREPEIEYGSSWKNGNEDTVSKFGKIVVDVLSKHAKGEYNEDDAPYTKKMKHSSMRYGSQDAYSRHSGNYSPNIDYDSDYYRGQDAYRVSKSGRIITNKVVEDVHTAKQYGEKKKRKRKRIYSDIKVPSNTTSLRLDGPKISVVSASVSYDKRQQRFMAQWKTKEGTKHSKSFYAKRYASPLMARKHAELYKMYILQHKNLNMHDLKEPTYEELAAQNFEPLDKVDVCEWNEGMHE</sequence>
<dbReference type="OrthoDB" id="365876at2759"/>
<evidence type="ECO:0000256" key="6">
    <source>
        <dbReference type="SAM" id="MobiDB-lite"/>
    </source>
</evidence>
<keyword evidence="5" id="KW-0539">Nucleus</keyword>
<feature type="compositionally biased region" description="Basic and acidic residues" evidence="6">
    <location>
        <begin position="373"/>
        <end position="391"/>
    </location>
</feature>
<dbReference type="Gene3D" id="1.20.5.2050">
    <property type="match status" value="1"/>
</dbReference>
<feature type="compositionally biased region" description="Basic and acidic residues" evidence="6">
    <location>
        <begin position="158"/>
        <end position="174"/>
    </location>
</feature>
<gene>
    <name evidence="8" type="ORF">BEWA_046600</name>
</gene>
<feature type="region of interest" description="Disordered" evidence="6">
    <location>
        <begin position="137"/>
        <end position="174"/>
    </location>
</feature>
<evidence type="ECO:0000256" key="4">
    <source>
        <dbReference type="ARBA" id="ARBA00023163"/>
    </source>
</evidence>
<feature type="compositionally biased region" description="Polar residues" evidence="6">
    <location>
        <begin position="137"/>
        <end position="155"/>
    </location>
</feature>
<reference evidence="8 9" key="1">
    <citation type="journal article" date="2012" name="BMC Genomics">
        <title>Comparative genomic analysis and phylogenetic position of Theileria equi.</title>
        <authorList>
            <person name="Kappmeyer L.S."/>
            <person name="Thiagarajan M."/>
            <person name="Herndon D.R."/>
            <person name="Ramsay J.D."/>
            <person name="Caler E."/>
            <person name="Djikeng A."/>
            <person name="Gillespie J.J."/>
            <person name="Lau A.O."/>
            <person name="Roalson E.H."/>
            <person name="Silva J.C."/>
            <person name="Silva M.G."/>
            <person name="Suarez C.E."/>
            <person name="Ueti M.W."/>
            <person name="Nene V.M."/>
            <person name="Mealey R.H."/>
            <person name="Knowles D.P."/>
            <person name="Brayton K.A."/>
        </authorList>
    </citation>
    <scope>NUCLEOTIDE SEQUENCE [LARGE SCALE GENOMIC DNA]</scope>
    <source>
        <strain evidence="8 9">WA</strain>
    </source>
</reference>
<comment type="caution">
    <text evidence="8">The sequence shown here is derived from an EMBL/GenBank/DDBJ whole genome shotgun (WGS) entry which is preliminary data.</text>
</comment>
<dbReference type="EMBL" id="ACOU01000007">
    <property type="protein sequence ID" value="EKX72196.1"/>
    <property type="molecule type" value="Genomic_DNA"/>
</dbReference>
<dbReference type="Proteomes" id="UP000031512">
    <property type="component" value="Unassembled WGS sequence"/>
</dbReference>
<dbReference type="eggNOG" id="ENOG502QXBR">
    <property type="taxonomic scope" value="Eukaryota"/>
</dbReference>
<keyword evidence="4" id="KW-0804">Transcription</keyword>
<keyword evidence="3" id="KW-0238">DNA-binding</keyword>
<dbReference type="Pfam" id="PF00847">
    <property type="entry name" value="AP2"/>
    <property type="match status" value="1"/>
</dbReference>
<dbReference type="RefSeq" id="XP_004831648.1">
    <property type="nucleotide sequence ID" value="XM_004831591.1"/>
</dbReference>
<feature type="region of interest" description="Disordered" evidence="6">
    <location>
        <begin position="66"/>
        <end position="86"/>
    </location>
</feature>